<comment type="caution">
    <text evidence="2">The sequence shown here is derived from an EMBL/GenBank/DDBJ whole genome shotgun (WGS) entry which is preliminary data.</text>
</comment>
<accession>A0AAE1CNS1</accession>
<feature type="region of interest" description="Disordered" evidence="1">
    <location>
        <begin position="1"/>
        <end position="73"/>
    </location>
</feature>
<gene>
    <name evidence="2" type="ORF">RRG08_044289</name>
</gene>
<dbReference type="AlphaFoldDB" id="A0AAE1CNS1"/>
<evidence type="ECO:0000313" key="3">
    <source>
        <dbReference type="Proteomes" id="UP001283361"/>
    </source>
</evidence>
<protein>
    <submittedName>
        <fullName evidence="2">Uncharacterized protein</fullName>
    </submittedName>
</protein>
<evidence type="ECO:0000313" key="2">
    <source>
        <dbReference type="EMBL" id="KAK3723384.1"/>
    </source>
</evidence>
<dbReference type="EMBL" id="JAWDGP010007362">
    <property type="protein sequence ID" value="KAK3723384.1"/>
    <property type="molecule type" value="Genomic_DNA"/>
</dbReference>
<sequence>MTIDRFVANDYIQQSDILETQAPKLPSQPASEPATEAGTEDEAKESSTLADEPNSSSGARSILAAGPPSRTSV</sequence>
<feature type="compositionally biased region" description="Polar residues" evidence="1">
    <location>
        <begin position="46"/>
        <end position="59"/>
    </location>
</feature>
<evidence type="ECO:0000256" key="1">
    <source>
        <dbReference type="SAM" id="MobiDB-lite"/>
    </source>
</evidence>
<proteinExistence type="predicted"/>
<dbReference type="Proteomes" id="UP001283361">
    <property type="component" value="Unassembled WGS sequence"/>
</dbReference>
<keyword evidence="3" id="KW-1185">Reference proteome</keyword>
<organism evidence="2 3">
    <name type="scientific">Elysia crispata</name>
    <name type="common">lettuce slug</name>
    <dbReference type="NCBI Taxonomy" id="231223"/>
    <lineage>
        <taxon>Eukaryota</taxon>
        <taxon>Metazoa</taxon>
        <taxon>Spiralia</taxon>
        <taxon>Lophotrochozoa</taxon>
        <taxon>Mollusca</taxon>
        <taxon>Gastropoda</taxon>
        <taxon>Heterobranchia</taxon>
        <taxon>Euthyneura</taxon>
        <taxon>Panpulmonata</taxon>
        <taxon>Sacoglossa</taxon>
        <taxon>Placobranchoidea</taxon>
        <taxon>Plakobranchidae</taxon>
        <taxon>Elysia</taxon>
    </lineage>
</organism>
<reference evidence="2" key="1">
    <citation type="journal article" date="2023" name="G3 (Bethesda)">
        <title>A reference genome for the long-term kleptoplast-retaining sea slug Elysia crispata morphotype clarki.</title>
        <authorList>
            <person name="Eastman K.E."/>
            <person name="Pendleton A.L."/>
            <person name="Shaikh M.A."/>
            <person name="Suttiyut T."/>
            <person name="Ogas R."/>
            <person name="Tomko P."/>
            <person name="Gavelis G."/>
            <person name="Widhalm J.R."/>
            <person name="Wisecaver J.H."/>
        </authorList>
    </citation>
    <scope>NUCLEOTIDE SEQUENCE</scope>
    <source>
        <strain evidence="2">ECLA1</strain>
    </source>
</reference>
<name>A0AAE1CNS1_9GAST</name>